<dbReference type="Proteomes" id="UP001175000">
    <property type="component" value="Unassembled WGS sequence"/>
</dbReference>
<accession>A0AA39WVK2</accession>
<dbReference type="EMBL" id="JAULSU010000003">
    <property type="protein sequence ID" value="KAK0622428.1"/>
    <property type="molecule type" value="Genomic_DNA"/>
</dbReference>
<proteinExistence type="predicted"/>
<dbReference type="Pfam" id="PF20253">
    <property type="entry name" value="DUF6604"/>
    <property type="match status" value="1"/>
</dbReference>
<keyword evidence="4" id="KW-1185">Reference proteome</keyword>
<feature type="domain" description="DUF6604" evidence="2">
    <location>
        <begin position="13"/>
        <end position="121"/>
    </location>
</feature>
<evidence type="ECO:0000313" key="3">
    <source>
        <dbReference type="EMBL" id="KAK0622428.1"/>
    </source>
</evidence>
<protein>
    <recommendedName>
        <fullName evidence="2">DUF6604 domain-containing protein</fullName>
    </recommendedName>
</protein>
<feature type="region of interest" description="Disordered" evidence="1">
    <location>
        <begin position="1"/>
        <end position="43"/>
    </location>
</feature>
<sequence>MLSGCPDELLRGSGNAGPTSTRLKGKARKAAKQAGPASGATPQKPKYVLATKTYVFLAQFIVDHHKDKTKDSVDLPLEFSLAIEGAITVRRGFAALLEKAGATLDMTADEMHKFFVGLLEQTTVSNPFDILEAYDPPDLNTAAETETATEELPTPIGQPRKAKADFIEYEAESANTPAERFLAFIALGRDLNALRERVRALWKFYKDNDFCMISTLIFLNGWVAQVDLSDEDGYSDMSLGYNGSIGRYDKTVPYHTLSNEQKFGADREHIMEVLPEFHRLGGFAFHKSDKPTPPVLDELSRASI</sequence>
<evidence type="ECO:0000256" key="1">
    <source>
        <dbReference type="SAM" id="MobiDB-lite"/>
    </source>
</evidence>
<evidence type="ECO:0000259" key="2">
    <source>
        <dbReference type="Pfam" id="PF20253"/>
    </source>
</evidence>
<evidence type="ECO:0000313" key="4">
    <source>
        <dbReference type="Proteomes" id="UP001175000"/>
    </source>
</evidence>
<dbReference type="AlphaFoldDB" id="A0AA39WVK2"/>
<dbReference type="PANTHER" id="PTHR38795:SF1">
    <property type="entry name" value="DUF6604 DOMAIN-CONTAINING PROTEIN"/>
    <property type="match status" value="1"/>
</dbReference>
<name>A0AA39WVK2_9PEZI</name>
<reference evidence="3" key="1">
    <citation type="submission" date="2023-06" db="EMBL/GenBank/DDBJ databases">
        <title>Genome-scale phylogeny and comparative genomics of the fungal order Sordariales.</title>
        <authorList>
            <consortium name="Lawrence Berkeley National Laboratory"/>
            <person name="Hensen N."/>
            <person name="Bonometti L."/>
            <person name="Westerberg I."/>
            <person name="Brannstrom I.O."/>
            <person name="Guillou S."/>
            <person name="Cros-Aarteil S."/>
            <person name="Calhoun S."/>
            <person name="Haridas S."/>
            <person name="Kuo A."/>
            <person name="Mondo S."/>
            <person name="Pangilinan J."/>
            <person name="Riley R."/>
            <person name="Labutti K."/>
            <person name="Andreopoulos B."/>
            <person name="Lipzen A."/>
            <person name="Chen C."/>
            <person name="Yanf M."/>
            <person name="Daum C."/>
            <person name="Ng V."/>
            <person name="Clum A."/>
            <person name="Steindorff A."/>
            <person name="Ohm R."/>
            <person name="Martin F."/>
            <person name="Silar P."/>
            <person name="Natvig D."/>
            <person name="Lalanne C."/>
            <person name="Gautier V."/>
            <person name="Ament-Velasquez S.L."/>
            <person name="Kruys A."/>
            <person name="Hutchinson M.I."/>
            <person name="Powell A.J."/>
            <person name="Barry K."/>
            <person name="Miller A.N."/>
            <person name="Grigoriev I.V."/>
            <person name="Debuchy R."/>
            <person name="Gladieux P."/>
            <person name="Thoren M.H."/>
            <person name="Johannesson H."/>
        </authorList>
    </citation>
    <scope>NUCLEOTIDE SEQUENCE</scope>
    <source>
        <strain evidence="3">CBS 606.72</strain>
    </source>
</reference>
<comment type="caution">
    <text evidence="3">The sequence shown here is derived from an EMBL/GenBank/DDBJ whole genome shotgun (WGS) entry which is preliminary data.</text>
</comment>
<organism evidence="3 4">
    <name type="scientific">Immersiella caudata</name>
    <dbReference type="NCBI Taxonomy" id="314043"/>
    <lineage>
        <taxon>Eukaryota</taxon>
        <taxon>Fungi</taxon>
        <taxon>Dikarya</taxon>
        <taxon>Ascomycota</taxon>
        <taxon>Pezizomycotina</taxon>
        <taxon>Sordariomycetes</taxon>
        <taxon>Sordariomycetidae</taxon>
        <taxon>Sordariales</taxon>
        <taxon>Lasiosphaeriaceae</taxon>
        <taxon>Immersiella</taxon>
    </lineage>
</organism>
<dbReference type="InterPro" id="IPR046539">
    <property type="entry name" value="DUF6604"/>
</dbReference>
<gene>
    <name evidence="3" type="ORF">B0T14DRAFT_148566</name>
</gene>
<dbReference type="PANTHER" id="PTHR38795">
    <property type="entry name" value="DUF6604 DOMAIN-CONTAINING PROTEIN"/>
    <property type="match status" value="1"/>
</dbReference>